<dbReference type="SMART" id="SM00382">
    <property type="entry name" value="AAA"/>
    <property type="match status" value="1"/>
</dbReference>
<dbReference type="InterPro" id="IPR017871">
    <property type="entry name" value="ABC_transporter-like_CS"/>
</dbReference>
<dbReference type="InterPro" id="IPR003439">
    <property type="entry name" value="ABC_transporter-like_ATP-bd"/>
</dbReference>
<dbReference type="HOGENOM" id="CLU_000604_1_2_12"/>
<dbReference type="EMBL" id="CP002116">
    <property type="protein sequence ID" value="ADK82533.1"/>
    <property type="molecule type" value="Genomic_DNA"/>
</dbReference>
<dbReference type="CDD" id="cd03230">
    <property type="entry name" value="ABC_DR_subfamily_A"/>
    <property type="match status" value="1"/>
</dbReference>
<keyword evidence="2" id="KW-0067">ATP-binding</keyword>
<name>E1R2H3_SEDSS</name>
<dbReference type="eggNOG" id="COG1131">
    <property type="taxonomic scope" value="Bacteria"/>
</dbReference>
<protein>
    <submittedName>
        <fullName evidence="4">ABC transporter related protein</fullName>
    </submittedName>
</protein>
<dbReference type="InterPro" id="IPR003593">
    <property type="entry name" value="AAA+_ATPase"/>
</dbReference>
<sequence>MCTSEKEATAALEARAVSKGYGAIKALSRVSFSVEKSTIFGLIGPDGGGKTTLIRAFVSLLTLDEGELYFQGRRVNKSADFVRSHVGYMPQRFSLYQDLSVEENLRFFGRLFGVERRDLEKRIQRLYEFSGLGSFTKRRAGALSGGMKQKLALSCMLVHAPEIIILDEPTFGVDPVSRNDFWAILTSLRDEGTTILVSTAYMDEAYLCDMVGLMFGGKLLAVDEPNRLKSYYEVPLYRAEGAKAHQIYRFLDESGLCDQCNLFGDGVHFTLKKAEDSKHIETLIQSTSYTVDNIVRIEPGIEDLFLLLMETKGSYT</sequence>
<dbReference type="PROSITE" id="PS00211">
    <property type="entry name" value="ABC_TRANSPORTER_1"/>
    <property type="match status" value="1"/>
</dbReference>
<keyword evidence="5" id="KW-1185">Reference proteome</keyword>
<reference evidence="4 5" key="1">
    <citation type="journal article" date="2010" name="Stand. Genomic Sci.">
        <title>Complete genome sequence of Spirochaeta smaragdinae type strain (SEBR 4228).</title>
        <authorList>
            <person name="Mavromatis K."/>
            <person name="Yasawong M."/>
            <person name="Chertkov O."/>
            <person name="Lapidus A."/>
            <person name="Lucas S."/>
            <person name="Nolan M."/>
            <person name="Del Rio T.G."/>
            <person name="Tice H."/>
            <person name="Cheng J.F."/>
            <person name="Pitluck S."/>
            <person name="Liolios K."/>
            <person name="Ivanova N."/>
            <person name="Tapia R."/>
            <person name="Han C."/>
            <person name="Bruce D."/>
            <person name="Goodwin L."/>
            <person name="Pati A."/>
            <person name="Chen A."/>
            <person name="Palaniappan K."/>
            <person name="Land M."/>
            <person name="Hauser L."/>
            <person name="Chang Y.J."/>
            <person name="Jeffries C.D."/>
            <person name="Detter J.C."/>
            <person name="Rohde M."/>
            <person name="Brambilla E."/>
            <person name="Spring S."/>
            <person name="Goker M."/>
            <person name="Sikorski J."/>
            <person name="Woyke T."/>
            <person name="Bristow J."/>
            <person name="Eisen J.A."/>
            <person name="Markowitz V."/>
            <person name="Hugenholtz P."/>
            <person name="Klenk H.P."/>
            <person name="Kyrpides N.C."/>
        </authorList>
    </citation>
    <scope>NUCLEOTIDE SEQUENCE [LARGE SCALE GENOMIC DNA]</scope>
    <source>
        <strain evidence="5">DSM 11293 / JCM 15392 / SEBR 4228</strain>
    </source>
</reference>
<accession>E1R2H3</accession>
<dbReference type="SUPFAM" id="SSF52540">
    <property type="entry name" value="P-loop containing nucleoside triphosphate hydrolases"/>
    <property type="match status" value="1"/>
</dbReference>
<feature type="domain" description="ABC transporter" evidence="3">
    <location>
        <begin position="12"/>
        <end position="241"/>
    </location>
</feature>
<proteinExistence type="predicted"/>
<dbReference type="KEGG" id="ssm:Spirs_3444"/>
<evidence type="ECO:0000313" key="4">
    <source>
        <dbReference type="EMBL" id="ADK82533.1"/>
    </source>
</evidence>
<dbReference type="GO" id="GO:0016887">
    <property type="term" value="F:ATP hydrolysis activity"/>
    <property type="evidence" value="ECO:0007669"/>
    <property type="project" value="InterPro"/>
</dbReference>
<dbReference type="Proteomes" id="UP000002318">
    <property type="component" value="Chromosome"/>
</dbReference>
<dbReference type="PROSITE" id="PS50893">
    <property type="entry name" value="ABC_TRANSPORTER_2"/>
    <property type="match status" value="1"/>
</dbReference>
<keyword evidence="1" id="KW-0547">Nucleotide-binding</keyword>
<dbReference type="Pfam" id="PF00005">
    <property type="entry name" value="ABC_tran"/>
    <property type="match status" value="1"/>
</dbReference>
<dbReference type="GO" id="GO:0005524">
    <property type="term" value="F:ATP binding"/>
    <property type="evidence" value="ECO:0007669"/>
    <property type="project" value="UniProtKB-KW"/>
</dbReference>
<dbReference type="InterPro" id="IPR027417">
    <property type="entry name" value="P-loop_NTPase"/>
</dbReference>
<gene>
    <name evidence="4" type="ordered locus">Spirs_3444</name>
</gene>
<dbReference type="Gene3D" id="3.40.50.300">
    <property type="entry name" value="P-loop containing nucleotide triphosphate hydrolases"/>
    <property type="match status" value="1"/>
</dbReference>
<evidence type="ECO:0000256" key="2">
    <source>
        <dbReference type="ARBA" id="ARBA00022840"/>
    </source>
</evidence>
<dbReference type="PANTHER" id="PTHR43038:SF3">
    <property type="entry name" value="ABC TRANSPORTER G FAMILY MEMBER 20 ISOFORM X1"/>
    <property type="match status" value="1"/>
</dbReference>
<dbReference type="OrthoDB" id="9775135at2"/>
<organism evidence="4 5">
    <name type="scientific">Sediminispirochaeta smaragdinae (strain DSM 11293 / JCM 15392 / SEBR 4228)</name>
    <name type="common">Spirochaeta smaragdinae</name>
    <dbReference type="NCBI Taxonomy" id="573413"/>
    <lineage>
        <taxon>Bacteria</taxon>
        <taxon>Pseudomonadati</taxon>
        <taxon>Spirochaetota</taxon>
        <taxon>Spirochaetia</taxon>
        <taxon>Spirochaetales</taxon>
        <taxon>Spirochaetaceae</taxon>
        <taxon>Sediminispirochaeta</taxon>
    </lineage>
</organism>
<dbReference type="AlphaFoldDB" id="E1R2H3"/>
<evidence type="ECO:0000259" key="3">
    <source>
        <dbReference type="PROSITE" id="PS50893"/>
    </source>
</evidence>
<dbReference type="PANTHER" id="PTHR43038">
    <property type="entry name" value="ATP-BINDING CASSETTE, SUB-FAMILY H, MEMBER 1"/>
    <property type="match status" value="1"/>
</dbReference>
<dbReference type="STRING" id="573413.Spirs_3444"/>
<evidence type="ECO:0000256" key="1">
    <source>
        <dbReference type="ARBA" id="ARBA00022741"/>
    </source>
</evidence>
<dbReference type="RefSeq" id="WP_013255992.1">
    <property type="nucleotide sequence ID" value="NC_014364.1"/>
</dbReference>
<evidence type="ECO:0000313" key="5">
    <source>
        <dbReference type="Proteomes" id="UP000002318"/>
    </source>
</evidence>